<dbReference type="InterPro" id="IPR050541">
    <property type="entry name" value="LRR_TM_domain-containing"/>
</dbReference>
<sequence length="451" mass="51061">MRLPCEVVFLKMAVKKQKQNATKANKGFAVINKLRQNPPKYTLTFALAADKVNNKFDLEKSNPPVIMAQMRAKGKATFNFPSKPPISVLISKADPENLAQFLELIRKILNGENVDVDKVKIKSSDFKPSTIHIKAQSDYSRHMKNASEFLKVLKIDPITMRMPDTGWMKCKNLATLVLSGNPITRLKKNLHVFKSLPNLEVLELKNCELGALSVQEIAEMFATLSKSVTSLDLSENELKIFPPCYHLCQLRTLNLANNLLKYVPSRIVHFRNLSNFNVSHNQIRSLPHIFDKFSNMQSFSLSGNGSLDQPLGPIEIMGNVCRVPTKLDKEFYCHPGGVDTLVNIAANALHRNPNHLSVARQFLPTCLRFQMDDLIETELRKSALEVCTQCSLLRHIRHINIASVESQSIANQVDVINRRVICERLLCIDCFRPQLPPSRILLVVDYFNYTV</sequence>
<keyword evidence="4" id="KW-0539">Nucleus</keyword>
<organism evidence="6 7">
    <name type="scientific">Caenorhabditis japonica</name>
    <dbReference type="NCBI Taxonomy" id="281687"/>
    <lineage>
        <taxon>Eukaryota</taxon>
        <taxon>Metazoa</taxon>
        <taxon>Ecdysozoa</taxon>
        <taxon>Nematoda</taxon>
        <taxon>Chromadorea</taxon>
        <taxon>Rhabditida</taxon>
        <taxon>Rhabditina</taxon>
        <taxon>Rhabditomorpha</taxon>
        <taxon>Rhabditoidea</taxon>
        <taxon>Rhabditidae</taxon>
        <taxon>Peloderinae</taxon>
        <taxon>Caenorhabditis</taxon>
    </lineage>
</organism>
<dbReference type="GO" id="GO:0005634">
    <property type="term" value="C:nucleus"/>
    <property type="evidence" value="ECO:0007669"/>
    <property type="project" value="EnsemblMetazoa"/>
</dbReference>
<dbReference type="GO" id="GO:0033314">
    <property type="term" value="P:mitotic DNA replication checkpoint signaling"/>
    <property type="evidence" value="ECO:0007669"/>
    <property type="project" value="EnsemblMetazoa"/>
</dbReference>
<dbReference type="EnsemblMetazoa" id="CJA10607.1">
    <property type="protein sequence ID" value="CJA10607.1"/>
    <property type="gene ID" value="WBGene00129811"/>
</dbReference>
<evidence type="ECO:0000256" key="4">
    <source>
        <dbReference type="ARBA" id="ARBA00023242"/>
    </source>
</evidence>
<dbReference type="InterPro" id="IPR057437">
    <property type="entry name" value="PIF1/LRR1_PH"/>
</dbReference>
<keyword evidence="1" id="KW-0433">Leucine-rich repeat</keyword>
<dbReference type="Gene3D" id="3.80.10.10">
    <property type="entry name" value="Ribonuclease Inhibitor"/>
    <property type="match status" value="1"/>
</dbReference>
<dbReference type="SMART" id="SM00369">
    <property type="entry name" value="LRR_TYP"/>
    <property type="match status" value="3"/>
</dbReference>
<keyword evidence="7" id="KW-1185">Reference proteome</keyword>
<evidence type="ECO:0000259" key="5">
    <source>
        <dbReference type="Pfam" id="PF25344"/>
    </source>
</evidence>
<reference evidence="7" key="1">
    <citation type="submission" date="2010-08" db="EMBL/GenBank/DDBJ databases">
        <authorList>
            <consortium name="Caenorhabditis japonica Sequencing Consortium"/>
            <person name="Wilson R.K."/>
        </authorList>
    </citation>
    <scope>NUCLEOTIDE SEQUENCE [LARGE SCALE GENOMIC DNA]</scope>
    <source>
        <strain evidence="7">DF5081</strain>
    </source>
</reference>
<dbReference type="InterPro" id="IPR032675">
    <property type="entry name" value="LRR_dom_sf"/>
</dbReference>
<dbReference type="Proteomes" id="UP000005237">
    <property type="component" value="Unassembled WGS sequence"/>
</dbReference>
<keyword evidence="2" id="KW-0732">Signal</keyword>
<evidence type="ECO:0000256" key="2">
    <source>
        <dbReference type="ARBA" id="ARBA00022729"/>
    </source>
</evidence>
<dbReference type="PANTHER" id="PTHR24369">
    <property type="entry name" value="ANTIGEN BSP, PUTATIVE-RELATED"/>
    <property type="match status" value="1"/>
</dbReference>
<name>A0A8R1DT36_CAEJA</name>
<reference evidence="6" key="2">
    <citation type="submission" date="2022-06" db="UniProtKB">
        <authorList>
            <consortium name="EnsemblMetazoa"/>
        </authorList>
    </citation>
    <scope>IDENTIFICATION</scope>
    <source>
        <strain evidence="6">DF5081</strain>
    </source>
</reference>
<feature type="domain" description="PIF1/LRR1 pleckstrin homology" evidence="5">
    <location>
        <begin position="1"/>
        <end position="120"/>
    </location>
</feature>
<accession>A0A8R1DT36</accession>
<dbReference type="SUPFAM" id="SSF52047">
    <property type="entry name" value="RNI-like"/>
    <property type="match status" value="1"/>
</dbReference>
<dbReference type="GO" id="GO:0005886">
    <property type="term" value="C:plasma membrane"/>
    <property type="evidence" value="ECO:0007669"/>
    <property type="project" value="TreeGrafter"/>
</dbReference>
<dbReference type="PANTHER" id="PTHR24369:SF210">
    <property type="entry name" value="CHAOPTIN-RELATED"/>
    <property type="match status" value="1"/>
</dbReference>
<protein>
    <recommendedName>
        <fullName evidence="5">PIF1/LRR1 pleckstrin homology domain-containing protein</fullName>
    </recommendedName>
</protein>
<evidence type="ECO:0000256" key="3">
    <source>
        <dbReference type="ARBA" id="ARBA00022737"/>
    </source>
</evidence>
<dbReference type="AlphaFoldDB" id="A0A8R1DT36"/>
<evidence type="ECO:0000256" key="1">
    <source>
        <dbReference type="ARBA" id="ARBA00022614"/>
    </source>
</evidence>
<evidence type="ECO:0000313" key="6">
    <source>
        <dbReference type="EnsemblMetazoa" id="CJA10607.1"/>
    </source>
</evidence>
<dbReference type="InterPro" id="IPR003591">
    <property type="entry name" value="Leu-rich_rpt_typical-subtyp"/>
</dbReference>
<keyword evidence="3" id="KW-0677">Repeat</keyword>
<evidence type="ECO:0000313" key="7">
    <source>
        <dbReference type="Proteomes" id="UP000005237"/>
    </source>
</evidence>
<dbReference type="Pfam" id="PF25344">
    <property type="entry name" value="PH_LRR1"/>
    <property type="match status" value="1"/>
</dbReference>
<proteinExistence type="predicted"/>